<reference evidence="5" key="3">
    <citation type="journal article" date="2019" name="Int. J. Syst. Evol. Microbiol.">
        <title>The Global Catalogue of Microorganisms (GCM) 10K type strain sequencing project: providing services to taxonomists for standard genome sequencing and annotation.</title>
        <authorList>
            <consortium name="The Broad Institute Genomics Platform"/>
            <consortium name="The Broad Institute Genome Sequencing Center for Infectious Disease"/>
            <person name="Wu L."/>
            <person name="Ma J."/>
        </authorList>
    </citation>
    <scope>NUCLEOTIDE SEQUENCE [LARGE SCALE GENOMIC DNA]</scope>
    <source>
        <strain evidence="5">CCM 4175</strain>
    </source>
</reference>
<protein>
    <submittedName>
        <fullName evidence="3">Uncharacterized protein</fullName>
    </submittedName>
</protein>
<keyword evidence="5" id="KW-1185">Reference proteome</keyword>
<dbReference type="Proteomes" id="UP000652995">
    <property type="component" value="Unassembled WGS sequence"/>
</dbReference>
<gene>
    <name evidence="2" type="ORF">GCM10007183_08970</name>
    <name evidence="3" type="ORF">SAMEA4412661_01827</name>
</gene>
<feature type="transmembrane region" description="Helical" evidence="1">
    <location>
        <begin position="66"/>
        <end position="87"/>
    </location>
</feature>
<sequence>MILVLRRYLITCMLLLTMLVLAFGFLTYYPNGGQLLFVMTISVTVFSVILETWLAQSKLSIQKVRFIQTLAFPTAIIIMGLVCVALFPNP</sequence>
<keyword evidence="1" id="KW-0812">Transmembrane</keyword>
<keyword evidence="1" id="KW-1133">Transmembrane helix</keyword>
<evidence type="ECO:0000313" key="2">
    <source>
        <dbReference type="EMBL" id="GGA87025.1"/>
    </source>
</evidence>
<dbReference type="EMBL" id="LT906464">
    <property type="protein sequence ID" value="SNW04029.1"/>
    <property type="molecule type" value="Genomic_DNA"/>
</dbReference>
<dbReference type="KEGG" id="smus:C7J88_05780"/>
<reference evidence="2" key="4">
    <citation type="submission" date="2024-05" db="EMBL/GenBank/DDBJ databases">
        <authorList>
            <person name="Sun Q."/>
            <person name="Sedlacek I."/>
        </authorList>
    </citation>
    <scope>NUCLEOTIDE SEQUENCE</scope>
    <source>
        <strain evidence="2">CCM 4175</strain>
    </source>
</reference>
<reference evidence="2" key="1">
    <citation type="journal article" date="2014" name="Int. J. Syst. Evol. Microbiol.">
        <title>Complete genome of a new Firmicutes species belonging to the dominant human colonic microbiota ('Ruminococcus bicirculans') reveals two chromosomes and a selective capacity to utilize plant glucans.</title>
        <authorList>
            <consortium name="NISC Comparative Sequencing Program"/>
            <person name="Wegmann U."/>
            <person name="Louis P."/>
            <person name="Goesmann A."/>
            <person name="Henrissat B."/>
            <person name="Duncan S.H."/>
            <person name="Flint H.J."/>
        </authorList>
    </citation>
    <scope>NUCLEOTIDE SEQUENCE</scope>
    <source>
        <strain evidence="2">CCM 4175</strain>
    </source>
</reference>
<dbReference type="Proteomes" id="UP000243706">
    <property type="component" value="Chromosome 1"/>
</dbReference>
<dbReference type="EMBL" id="BMCB01000004">
    <property type="protein sequence ID" value="GGA87025.1"/>
    <property type="molecule type" value="Genomic_DNA"/>
</dbReference>
<dbReference type="RefSeq" id="WP_095117683.1">
    <property type="nucleotide sequence ID" value="NZ_BMCB01000004.1"/>
</dbReference>
<reference evidence="3 4" key="2">
    <citation type="submission" date="2017-06" db="EMBL/GenBank/DDBJ databases">
        <authorList>
            <consortium name="Pathogen Informatics"/>
        </authorList>
    </citation>
    <scope>NUCLEOTIDE SEQUENCE [LARGE SCALE GENOMIC DNA]</scope>
    <source>
        <strain evidence="3 4">NCTC13833</strain>
    </source>
</reference>
<feature type="transmembrane region" description="Helical" evidence="1">
    <location>
        <begin position="7"/>
        <end position="29"/>
    </location>
</feature>
<evidence type="ECO:0000313" key="3">
    <source>
        <dbReference type="EMBL" id="SNW04029.1"/>
    </source>
</evidence>
<evidence type="ECO:0000313" key="4">
    <source>
        <dbReference type="Proteomes" id="UP000243706"/>
    </source>
</evidence>
<dbReference type="AlphaFoldDB" id="A0A240C873"/>
<name>A0A240C873_9STAP</name>
<accession>A0A240C873</accession>
<proteinExistence type="predicted"/>
<feature type="transmembrane region" description="Helical" evidence="1">
    <location>
        <begin position="35"/>
        <end position="54"/>
    </location>
</feature>
<dbReference type="OrthoDB" id="2413600at2"/>
<evidence type="ECO:0000256" key="1">
    <source>
        <dbReference type="SAM" id="Phobius"/>
    </source>
</evidence>
<organism evidence="3 4">
    <name type="scientific">Staphylococcus muscae</name>
    <dbReference type="NCBI Taxonomy" id="1294"/>
    <lineage>
        <taxon>Bacteria</taxon>
        <taxon>Bacillati</taxon>
        <taxon>Bacillota</taxon>
        <taxon>Bacilli</taxon>
        <taxon>Bacillales</taxon>
        <taxon>Staphylococcaceae</taxon>
        <taxon>Staphylococcus</taxon>
    </lineage>
</organism>
<keyword evidence="1" id="KW-0472">Membrane</keyword>
<evidence type="ECO:0000313" key="5">
    <source>
        <dbReference type="Proteomes" id="UP000652995"/>
    </source>
</evidence>